<reference evidence="3 4" key="1">
    <citation type="submission" date="2021-12" db="EMBL/GenBank/DDBJ databases">
        <title>Genome sequencing of bacteria with rrn-lacking chromosome and rrn-plasmid.</title>
        <authorList>
            <person name="Anda M."/>
            <person name="Iwasaki W."/>
        </authorList>
    </citation>
    <scope>NUCLEOTIDE SEQUENCE [LARGE SCALE GENOMIC DNA]</scope>
    <source>
        <strain evidence="3 4">DSM 100852</strain>
    </source>
</reference>
<evidence type="ECO:0000256" key="1">
    <source>
        <dbReference type="ARBA" id="ARBA00007637"/>
    </source>
</evidence>
<dbReference type="AlphaFoldDB" id="A0AAU9CCE7"/>
<gene>
    <name evidence="3" type="ORF">FUAX_22780</name>
</gene>
<organism evidence="3 4">
    <name type="scientific">Fulvitalea axinellae</name>
    <dbReference type="NCBI Taxonomy" id="1182444"/>
    <lineage>
        <taxon>Bacteria</taxon>
        <taxon>Pseudomonadati</taxon>
        <taxon>Bacteroidota</taxon>
        <taxon>Cytophagia</taxon>
        <taxon>Cytophagales</taxon>
        <taxon>Persicobacteraceae</taxon>
        <taxon>Fulvitalea</taxon>
    </lineage>
</organism>
<dbReference type="Gene3D" id="3.40.50.720">
    <property type="entry name" value="NAD(P)-binding Rossmann-like Domain"/>
    <property type="match status" value="1"/>
</dbReference>
<dbReference type="PANTHER" id="PTHR43000">
    <property type="entry name" value="DTDP-D-GLUCOSE 4,6-DEHYDRATASE-RELATED"/>
    <property type="match status" value="1"/>
</dbReference>
<dbReference type="RefSeq" id="WP_338391432.1">
    <property type="nucleotide sequence ID" value="NZ_AP025314.1"/>
</dbReference>
<evidence type="ECO:0000259" key="2">
    <source>
        <dbReference type="Pfam" id="PF01370"/>
    </source>
</evidence>
<dbReference type="KEGG" id="fax:FUAX_22780"/>
<dbReference type="CDD" id="cd08946">
    <property type="entry name" value="SDR_e"/>
    <property type="match status" value="1"/>
</dbReference>
<comment type="similarity">
    <text evidence="1">Belongs to the NAD(P)-dependent epimerase/dehydratase family.</text>
</comment>
<dbReference type="InterPro" id="IPR036291">
    <property type="entry name" value="NAD(P)-bd_dom_sf"/>
</dbReference>
<dbReference type="EMBL" id="AP025314">
    <property type="protein sequence ID" value="BDD09846.1"/>
    <property type="molecule type" value="Genomic_DNA"/>
</dbReference>
<feature type="domain" description="NAD-dependent epimerase/dehydratase" evidence="2">
    <location>
        <begin position="3"/>
        <end position="239"/>
    </location>
</feature>
<dbReference type="Pfam" id="PF01370">
    <property type="entry name" value="Epimerase"/>
    <property type="match status" value="1"/>
</dbReference>
<keyword evidence="4" id="KW-1185">Reference proteome</keyword>
<evidence type="ECO:0000313" key="3">
    <source>
        <dbReference type="EMBL" id="BDD09846.1"/>
    </source>
</evidence>
<dbReference type="Gene3D" id="3.90.25.10">
    <property type="entry name" value="UDP-galactose 4-epimerase, domain 1"/>
    <property type="match status" value="1"/>
</dbReference>
<accession>A0AAU9CCE7</accession>
<name>A0AAU9CCE7_9BACT</name>
<sequence length="315" mass="35443">MKVLVTGGAGYVGTDLVRTLAMRPEVTEVRIYDNLSRKNHNLFLGATLEGGEKVRFVCGDILDSRKLAKALQGIDVVYHLAACVSTPFSHLDSHVYEQVNHWGTADLVSAVEESDVKRFVYLSSASVYGKSATAEFTEESVPFPKTVYGISKLKGEEHVRRLFSKMDTYILRCANVYGYSKSMRFDAVINRFMFESHFNGRISIDGNGKQFRAFVHVDTVTQALGGLLSETVPSGMYNLADKNLRIIDVVDALKEVYPELEFMFVNQHLELESLKVSPESSLREYLNFSKSVDFVDELKSFKESFSFCYNNVPVN</sequence>
<proteinExistence type="inferred from homology"/>
<dbReference type="Proteomes" id="UP001348817">
    <property type="component" value="Chromosome"/>
</dbReference>
<dbReference type="InterPro" id="IPR001509">
    <property type="entry name" value="Epimerase_deHydtase"/>
</dbReference>
<evidence type="ECO:0000313" key="4">
    <source>
        <dbReference type="Proteomes" id="UP001348817"/>
    </source>
</evidence>
<dbReference type="SUPFAM" id="SSF51735">
    <property type="entry name" value="NAD(P)-binding Rossmann-fold domains"/>
    <property type="match status" value="1"/>
</dbReference>
<protein>
    <submittedName>
        <fullName evidence="3">dTDP-glucose 4,6-dehydratase</fullName>
    </submittedName>
</protein>